<gene>
    <name evidence="1" type="ORF">LCGC14_2447140</name>
</gene>
<organism evidence="1">
    <name type="scientific">marine sediment metagenome</name>
    <dbReference type="NCBI Taxonomy" id="412755"/>
    <lineage>
        <taxon>unclassified sequences</taxon>
        <taxon>metagenomes</taxon>
        <taxon>ecological metagenomes</taxon>
    </lineage>
</organism>
<evidence type="ECO:0008006" key="2">
    <source>
        <dbReference type="Google" id="ProtNLM"/>
    </source>
</evidence>
<accession>A0A0F9EB44</accession>
<reference evidence="1" key="1">
    <citation type="journal article" date="2015" name="Nature">
        <title>Complex archaea that bridge the gap between prokaryotes and eukaryotes.</title>
        <authorList>
            <person name="Spang A."/>
            <person name="Saw J.H."/>
            <person name="Jorgensen S.L."/>
            <person name="Zaremba-Niedzwiedzka K."/>
            <person name="Martijn J."/>
            <person name="Lind A.E."/>
            <person name="van Eijk R."/>
            <person name="Schleper C."/>
            <person name="Guy L."/>
            <person name="Ettema T.J."/>
        </authorList>
    </citation>
    <scope>NUCLEOTIDE SEQUENCE</scope>
</reference>
<name>A0A0F9EB44_9ZZZZ</name>
<sequence length="192" mass="20194">MAFNAGTVQGTLELNTKDFVKSIQRANKSLDRIEKNSKQAAKGMGGFRNALALARDVIIVFPALFRGLSAPFKGFISAMKESSAAAAEFQQVVSKLQVSLALQGVGDPKAFTAELRDFAQALQDTTQFSDTATLGVAQVLAIMGVQEDQLITATKATLDYAAATGLDAVNSAKQFAKTLGGTLGELAETFPA</sequence>
<dbReference type="NCBIfam" id="TIGR01760">
    <property type="entry name" value="tape_meas_TP901"/>
    <property type="match status" value="1"/>
</dbReference>
<feature type="non-terminal residue" evidence="1">
    <location>
        <position position="192"/>
    </location>
</feature>
<dbReference type="InterPro" id="IPR010090">
    <property type="entry name" value="Phage_tape_meas"/>
</dbReference>
<evidence type="ECO:0000313" key="1">
    <source>
        <dbReference type="EMBL" id="KKL21268.1"/>
    </source>
</evidence>
<dbReference type="AlphaFoldDB" id="A0A0F9EB44"/>
<proteinExistence type="predicted"/>
<comment type="caution">
    <text evidence="1">The sequence shown here is derived from an EMBL/GenBank/DDBJ whole genome shotgun (WGS) entry which is preliminary data.</text>
</comment>
<protein>
    <recommendedName>
        <fullName evidence="2">Phage tail tape measure protein domain-containing protein</fullName>
    </recommendedName>
</protein>
<dbReference type="EMBL" id="LAZR01037799">
    <property type="protein sequence ID" value="KKL21268.1"/>
    <property type="molecule type" value="Genomic_DNA"/>
</dbReference>